<reference evidence="2 3" key="1">
    <citation type="submission" date="2020-08" db="EMBL/GenBank/DDBJ databases">
        <title>Genome sequence of Sphingomonas rhizophila KACC 19189T.</title>
        <authorList>
            <person name="Hyun D.-W."/>
            <person name="Bae J.-W."/>
        </authorList>
    </citation>
    <scope>NUCLEOTIDE SEQUENCE [LARGE SCALE GENOMIC DNA]</scope>
    <source>
        <strain evidence="2 3">KACC 19189</strain>
    </source>
</reference>
<evidence type="ECO:0000256" key="1">
    <source>
        <dbReference type="SAM" id="Phobius"/>
    </source>
</evidence>
<evidence type="ECO:0008006" key="4">
    <source>
        <dbReference type="Google" id="ProtNLM"/>
    </source>
</evidence>
<sequence>MTIGFALQLIETTAVVVGVVFGLVQLRQLRNQREVQAGLELLGPLQTSESAEALLLLHSLPDDLSGDELRQRLGSNFKAVFATLALLESLGPLVARGHVPIGMFAEFYRGPTLLCWRKVRRYVEEQRELGWPSLFEWLQWLAERMQERLPPSGDLPAYEQFKSWKRSSDFSKLQM</sequence>
<dbReference type="EMBL" id="CP060717">
    <property type="protein sequence ID" value="QNN65103.1"/>
    <property type="molecule type" value="Genomic_DNA"/>
</dbReference>
<dbReference type="AlphaFoldDB" id="A0A7G9SB78"/>
<proteinExistence type="predicted"/>
<dbReference type="InterPro" id="IPR031876">
    <property type="entry name" value="DUF4760"/>
</dbReference>
<keyword evidence="1" id="KW-1133">Transmembrane helix</keyword>
<organism evidence="2 3">
    <name type="scientific">Sphingomonas rhizophila</name>
    <dbReference type="NCBI Taxonomy" id="2071607"/>
    <lineage>
        <taxon>Bacteria</taxon>
        <taxon>Pseudomonadati</taxon>
        <taxon>Pseudomonadota</taxon>
        <taxon>Alphaproteobacteria</taxon>
        <taxon>Sphingomonadales</taxon>
        <taxon>Sphingomonadaceae</taxon>
        <taxon>Sphingomonas</taxon>
    </lineage>
</organism>
<dbReference type="Pfam" id="PF15956">
    <property type="entry name" value="DUF4760"/>
    <property type="match status" value="1"/>
</dbReference>
<gene>
    <name evidence="2" type="ORF">H9L12_00065</name>
</gene>
<feature type="transmembrane region" description="Helical" evidence="1">
    <location>
        <begin position="6"/>
        <end position="24"/>
    </location>
</feature>
<evidence type="ECO:0000313" key="2">
    <source>
        <dbReference type="EMBL" id="QNN65103.1"/>
    </source>
</evidence>
<accession>A0A7G9SB78</accession>
<evidence type="ECO:0000313" key="3">
    <source>
        <dbReference type="Proteomes" id="UP000515955"/>
    </source>
</evidence>
<keyword evidence="1" id="KW-0812">Transmembrane</keyword>
<dbReference type="Proteomes" id="UP000515955">
    <property type="component" value="Chromosome"/>
</dbReference>
<name>A0A7G9SB78_9SPHN</name>
<dbReference type="RefSeq" id="WP_187542100.1">
    <property type="nucleotide sequence ID" value="NZ_CP060717.1"/>
</dbReference>
<protein>
    <recommendedName>
        <fullName evidence="4">DUF4760 domain-containing protein</fullName>
    </recommendedName>
</protein>
<keyword evidence="1" id="KW-0472">Membrane</keyword>
<keyword evidence="3" id="KW-1185">Reference proteome</keyword>
<dbReference type="KEGG" id="srhi:H9L12_00065"/>